<feature type="coiled-coil region" evidence="4">
    <location>
        <begin position="1245"/>
        <end position="1272"/>
    </location>
</feature>
<evidence type="ECO:0000313" key="7">
    <source>
        <dbReference type="EMBL" id="CDW73528.1"/>
    </source>
</evidence>
<keyword evidence="4" id="KW-0175">Coiled coil</keyword>
<evidence type="ECO:0000256" key="5">
    <source>
        <dbReference type="SAM" id="MobiDB-lite"/>
    </source>
</evidence>
<comment type="subcellular location">
    <subcellularLocation>
        <location evidence="1">Cytoplasm</location>
        <location evidence="1">Cytoskeleton</location>
    </subcellularLocation>
</comment>
<keyword evidence="8" id="KW-1185">Reference proteome</keyword>
<evidence type="ECO:0000256" key="2">
    <source>
        <dbReference type="ARBA" id="ARBA00022490"/>
    </source>
</evidence>
<keyword evidence="2" id="KW-0963">Cytoplasm</keyword>
<dbReference type="OrthoDB" id="10689775at2759"/>
<evidence type="ECO:0000256" key="1">
    <source>
        <dbReference type="ARBA" id="ARBA00004245"/>
    </source>
</evidence>
<evidence type="ECO:0000256" key="4">
    <source>
        <dbReference type="SAM" id="Coils"/>
    </source>
</evidence>
<evidence type="ECO:0000256" key="3">
    <source>
        <dbReference type="ARBA" id="ARBA00023212"/>
    </source>
</evidence>
<dbReference type="Proteomes" id="UP000039865">
    <property type="component" value="Unassembled WGS sequence"/>
</dbReference>
<dbReference type="GO" id="GO:0008017">
    <property type="term" value="F:microtubule binding"/>
    <property type="evidence" value="ECO:0007669"/>
    <property type="project" value="InterPro"/>
</dbReference>
<feature type="coiled-coil region" evidence="4">
    <location>
        <begin position="93"/>
        <end position="172"/>
    </location>
</feature>
<feature type="domain" description="GAR" evidence="6">
    <location>
        <begin position="1459"/>
        <end position="1531"/>
    </location>
</feature>
<gene>
    <name evidence="7" type="primary">Contig14067.g15001</name>
    <name evidence="7" type="ORF">STYLEM_2509</name>
</gene>
<dbReference type="InterPro" id="IPR003108">
    <property type="entry name" value="GAR_dom"/>
</dbReference>
<sequence length="1611" mass="187177">MNFDKEKEEKERQIENLTKELTDVKLQIKSEKRKLDDIEDQEDVLDAERNKLLVELEKLDQEFELIESQRKSSMSQDGSIADSLTQEDDDLLIQKLEQESQYLTKLLLAAEDENSKKQEEVKKTSAHNQMLELENQTLEAKVKDIVSLDDELHKLQDELAVHLDEEKRLFEENVKLLQSLKQLEVADQEIQKTFQEKNEFLTIMKEQALVERKARSFENILYELEEKLDSKQRQFNQIKWRLEKANHIVTDADIKKIIGIDSFKQKVEKFELDLNQLIETKFSIIAQKKKLDDKILIKDLKQATKVLVDDNTKSLKDLELELEHLIARENDIIDIVRLQKSYFDLSRDTETEFLRKCKSLKEETETQIISMIQDNVFTDLNKQQRDDIKYQIRQILYDIEEYDVQKELNIDLQVSYLKSAGTEQQIVNRDIKFFYQLEFIERFKQLQVKQEVKQSIQNKLKKINDNINELDKLLLNSSNNLDNLQKEASFLKESEFSPLKGRQSVVYGVKGDLEKENELQTQNKQIEQQVSKLDGYKQERDKLKKLLKQYQQKFDDLDLENSNIIKLEELIDEVNTDLDYKTDELKKQVRIQVEQEMKQIQDQVQERIDKFQEKRQVLSECRQEEKEKRQDILKFDGLSSKLQSKLDKLERDLKIEIAGFTLTPERAMQLQQDLKDLQALRDQKQALDKDLDNQKLAVHKVTLELSLIGDKIVSLEQLKNILNQLQEMNQLKKIQDQQYALSEQISLKQVVIEQFISDILGGTLFDCERKFKEAEQQVDKVSKKIIELNNSVNDFEIDIKKGLHLYSNDDDIQKEGKKQQEENTKDRAELKTIDDQKNLIRKVLHKIRNSLNEQEQIKNQTGVHSKLTAGMIEEFINEISTCVKKTEVQEKELAIIESSVEKRKESWSKFMFKGGSKEALLDDIEKLLRDTSNSVESLQKKLNDSDKIIKGLEDVTQSMTNNPDYEVRQSSIKKMLDACKVFKGQKDEIDGQCKTLASNVQKLKDSSLKGLRLQAIEALQELAKLGEETQDVLQKQHKKADQLLRELTKRRQKLGDADIQDNFKLRQDALVILEDKSRDLEIEQNELDKVIQEASKVNAASVKDSVSIVNDIKKDIARQIGEKDVLKQKIQAVKDKIRVRDLFRDDPSTFAPLINEIKDLRVQLAEKDKSLSGLYNKIQFLKNKHGSIDFEKKLDQYNLRAKDLTSKLANVKEDLEVLQELFEEFDGYTSDTQEEDFVDKLGTEIKELVVKHKNAADQNEKLTDKAAQCQKSLNKSGDLSSAEIEKRAEMIAQIDDEIQANGIAVNDLLQRVGRSKKVFQNMQAREKLARREQECLELSKRILQFDNQASELDVELQKDLEEVRQNKDLTELLKPLEQIGNQLAQIKKDYQQPGQALKKVHAQLEDLKKQDIKQFDLLKHNIRIKKQTLTNLALIKQARVQYNQLQINFINSRPKRSIAYKPIKGDYVDQLLADWVNNNNCPVPISRLGNGFYMFGSKKIFAKIINGKLLIRVGGGYMGIDEFMFYYGAQELNRMLAYEDFEGEEELDLDRVIDTDSNKSDLIKQFSDGKSVIGAHQFKKRLSPRPHGSPRGPSPNASRMGGAAKGNATKK</sequence>
<dbReference type="SUPFAM" id="SSF143575">
    <property type="entry name" value="GAS2 domain-like"/>
    <property type="match status" value="1"/>
</dbReference>
<keyword evidence="3" id="KW-0206">Cytoskeleton</keyword>
<dbReference type="EMBL" id="CCKQ01002439">
    <property type="protein sequence ID" value="CDW73528.1"/>
    <property type="molecule type" value="Genomic_DNA"/>
</dbReference>
<dbReference type="PROSITE" id="PS51460">
    <property type="entry name" value="GAR"/>
    <property type="match status" value="1"/>
</dbReference>
<feature type="coiled-coil region" evidence="4">
    <location>
        <begin position="921"/>
        <end position="955"/>
    </location>
</feature>
<feature type="coiled-coil region" evidence="4">
    <location>
        <begin position="446"/>
        <end position="614"/>
    </location>
</feature>
<dbReference type="InterPro" id="IPR036534">
    <property type="entry name" value="GAR_dom_sf"/>
</dbReference>
<dbReference type="Gene3D" id="3.30.920.20">
    <property type="entry name" value="Gas2-like domain"/>
    <property type="match status" value="1"/>
</dbReference>
<protein>
    <recommendedName>
        <fullName evidence="6">GAR domain-containing protein</fullName>
    </recommendedName>
</protein>
<dbReference type="InParanoid" id="A0A077ZUE7"/>
<evidence type="ECO:0000313" key="8">
    <source>
        <dbReference type="Proteomes" id="UP000039865"/>
    </source>
</evidence>
<feature type="compositionally biased region" description="Low complexity" evidence="5">
    <location>
        <begin position="1585"/>
        <end position="1595"/>
    </location>
</feature>
<accession>A0A077ZUE7</accession>
<feature type="region of interest" description="Disordered" evidence="5">
    <location>
        <begin position="1572"/>
        <end position="1611"/>
    </location>
</feature>
<feature type="coiled-coil region" evidence="4">
    <location>
        <begin position="667"/>
        <end position="738"/>
    </location>
</feature>
<dbReference type="OMA" id="YGNEESF"/>
<reference evidence="7 8" key="1">
    <citation type="submission" date="2014-06" db="EMBL/GenBank/DDBJ databases">
        <authorList>
            <person name="Swart Estienne"/>
        </authorList>
    </citation>
    <scope>NUCLEOTIDE SEQUENCE [LARGE SCALE GENOMIC DNA]</scope>
    <source>
        <strain evidence="7 8">130c</strain>
    </source>
</reference>
<dbReference type="GO" id="GO:0005856">
    <property type="term" value="C:cytoskeleton"/>
    <property type="evidence" value="ECO:0007669"/>
    <property type="project" value="UniProtKB-SubCell"/>
</dbReference>
<feature type="coiled-coil region" evidence="4">
    <location>
        <begin position="764"/>
        <end position="791"/>
    </location>
</feature>
<name>A0A077ZUE7_STYLE</name>
<proteinExistence type="predicted"/>
<dbReference type="Pfam" id="PF02187">
    <property type="entry name" value="GAS2"/>
    <property type="match status" value="1"/>
</dbReference>
<feature type="coiled-coil region" evidence="4">
    <location>
        <begin position="1008"/>
        <end position="1136"/>
    </location>
</feature>
<organism evidence="7 8">
    <name type="scientific">Stylonychia lemnae</name>
    <name type="common">Ciliate</name>
    <dbReference type="NCBI Taxonomy" id="5949"/>
    <lineage>
        <taxon>Eukaryota</taxon>
        <taxon>Sar</taxon>
        <taxon>Alveolata</taxon>
        <taxon>Ciliophora</taxon>
        <taxon>Intramacronucleata</taxon>
        <taxon>Spirotrichea</taxon>
        <taxon>Stichotrichia</taxon>
        <taxon>Sporadotrichida</taxon>
        <taxon>Oxytrichidae</taxon>
        <taxon>Stylonychinae</taxon>
        <taxon>Stylonychia</taxon>
    </lineage>
</organism>
<feature type="coiled-coil region" evidence="4">
    <location>
        <begin position="7"/>
        <end position="69"/>
    </location>
</feature>
<feature type="coiled-coil region" evidence="4">
    <location>
        <begin position="1194"/>
        <end position="1221"/>
    </location>
</feature>
<evidence type="ECO:0000259" key="6">
    <source>
        <dbReference type="PROSITE" id="PS51460"/>
    </source>
</evidence>